<sequence>MDKPAHFAEVDAVRQYASTLNQQQLQCRDFGHNWRPHTAARRADGGYDRSLICRCRTVRMQVLDQWGRVVSSQYAYPDGYEMPRGIGRISSDDKGVLRLASIEHTLQASADAATRAATKAAKKTAKQTAKKTTAKKSAPATRSRAAAKKAAPRRKAGS</sequence>
<protein>
    <submittedName>
        <fullName evidence="2">Uncharacterized protein</fullName>
    </submittedName>
</protein>
<dbReference type="RefSeq" id="WP_380584842.1">
    <property type="nucleotide sequence ID" value="NZ_JBHSQJ010000075.1"/>
</dbReference>
<gene>
    <name evidence="2" type="ORF">ACFP3V_18650</name>
</gene>
<organism evidence="2 3">
    <name type="scientific">Streptacidiphilus monticola</name>
    <dbReference type="NCBI Taxonomy" id="2161674"/>
    <lineage>
        <taxon>Bacteria</taxon>
        <taxon>Bacillati</taxon>
        <taxon>Actinomycetota</taxon>
        <taxon>Actinomycetes</taxon>
        <taxon>Kitasatosporales</taxon>
        <taxon>Streptomycetaceae</taxon>
        <taxon>Streptacidiphilus</taxon>
    </lineage>
</organism>
<evidence type="ECO:0000256" key="1">
    <source>
        <dbReference type="SAM" id="MobiDB-lite"/>
    </source>
</evidence>
<reference evidence="3" key="1">
    <citation type="journal article" date="2019" name="Int. J. Syst. Evol. Microbiol.">
        <title>The Global Catalogue of Microorganisms (GCM) 10K type strain sequencing project: providing services to taxonomists for standard genome sequencing and annotation.</title>
        <authorList>
            <consortium name="The Broad Institute Genomics Platform"/>
            <consortium name="The Broad Institute Genome Sequencing Center for Infectious Disease"/>
            <person name="Wu L."/>
            <person name="Ma J."/>
        </authorList>
    </citation>
    <scope>NUCLEOTIDE SEQUENCE [LARGE SCALE GENOMIC DNA]</scope>
    <source>
        <strain evidence="3">JCM 4816</strain>
    </source>
</reference>
<comment type="caution">
    <text evidence="2">The sequence shown here is derived from an EMBL/GenBank/DDBJ whole genome shotgun (WGS) entry which is preliminary data.</text>
</comment>
<feature type="compositionally biased region" description="Basic residues" evidence="1">
    <location>
        <begin position="120"/>
        <end position="134"/>
    </location>
</feature>
<feature type="region of interest" description="Disordered" evidence="1">
    <location>
        <begin position="110"/>
        <end position="158"/>
    </location>
</feature>
<dbReference type="Proteomes" id="UP001596174">
    <property type="component" value="Unassembled WGS sequence"/>
</dbReference>
<dbReference type="EMBL" id="JBHSQJ010000075">
    <property type="protein sequence ID" value="MFC5909229.1"/>
    <property type="molecule type" value="Genomic_DNA"/>
</dbReference>
<evidence type="ECO:0000313" key="2">
    <source>
        <dbReference type="EMBL" id="MFC5909229.1"/>
    </source>
</evidence>
<evidence type="ECO:0000313" key="3">
    <source>
        <dbReference type="Proteomes" id="UP001596174"/>
    </source>
</evidence>
<accession>A0ABW1G6G5</accession>
<feature type="compositionally biased region" description="Basic residues" evidence="1">
    <location>
        <begin position="145"/>
        <end position="158"/>
    </location>
</feature>
<feature type="compositionally biased region" description="Low complexity" evidence="1">
    <location>
        <begin position="135"/>
        <end position="144"/>
    </location>
</feature>
<feature type="compositionally biased region" description="Low complexity" evidence="1">
    <location>
        <begin position="110"/>
        <end position="119"/>
    </location>
</feature>
<keyword evidence="3" id="KW-1185">Reference proteome</keyword>
<name>A0ABW1G6G5_9ACTN</name>
<proteinExistence type="predicted"/>